<evidence type="ECO:0000256" key="2">
    <source>
        <dbReference type="ARBA" id="ARBA00022692"/>
    </source>
</evidence>
<evidence type="ECO:0000256" key="4">
    <source>
        <dbReference type="ARBA" id="ARBA00023136"/>
    </source>
</evidence>
<keyword evidence="7" id="KW-1185">Reference proteome</keyword>
<keyword evidence="4 5" id="KW-0472">Membrane</keyword>
<evidence type="ECO:0000256" key="3">
    <source>
        <dbReference type="ARBA" id="ARBA00022989"/>
    </source>
</evidence>
<organism evidence="6 7">
    <name type="scientific">Actimicrobium antarcticum</name>
    <dbReference type="NCBI Taxonomy" id="1051899"/>
    <lineage>
        <taxon>Bacteria</taxon>
        <taxon>Pseudomonadati</taxon>
        <taxon>Pseudomonadota</taxon>
        <taxon>Betaproteobacteria</taxon>
        <taxon>Burkholderiales</taxon>
        <taxon>Oxalobacteraceae</taxon>
        <taxon>Actimicrobium</taxon>
    </lineage>
</organism>
<dbReference type="InterPro" id="IPR019109">
    <property type="entry name" value="MamF_MmsF"/>
</dbReference>
<accession>A0ABP7T4R8</accession>
<feature type="transmembrane region" description="Helical" evidence="5">
    <location>
        <begin position="84"/>
        <end position="104"/>
    </location>
</feature>
<name>A0ABP7T4R8_9BURK</name>
<dbReference type="Proteomes" id="UP001501353">
    <property type="component" value="Unassembled WGS sequence"/>
</dbReference>
<dbReference type="Pfam" id="PF09685">
    <property type="entry name" value="MamF_MmsF"/>
    <property type="match status" value="1"/>
</dbReference>
<keyword evidence="2 5" id="KW-0812">Transmembrane</keyword>
<feature type="transmembrane region" description="Helical" evidence="5">
    <location>
        <begin position="58"/>
        <end position="78"/>
    </location>
</feature>
<evidence type="ECO:0000313" key="7">
    <source>
        <dbReference type="Proteomes" id="UP001501353"/>
    </source>
</evidence>
<feature type="transmembrane region" description="Helical" evidence="5">
    <location>
        <begin position="16"/>
        <end position="38"/>
    </location>
</feature>
<dbReference type="EMBL" id="BAAAZE010000008">
    <property type="protein sequence ID" value="GAA4020746.1"/>
    <property type="molecule type" value="Genomic_DNA"/>
</dbReference>
<gene>
    <name evidence="6" type="ORF">GCM10022212_16810</name>
</gene>
<evidence type="ECO:0000313" key="6">
    <source>
        <dbReference type="EMBL" id="GAA4020746.1"/>
    </source>
</evidence>
<dbReference type="RefSeq" id="WP_344762840.1">
    <property type="nucleotide sequence ID" value="NZ_BAAAZE010000008.1"/>
</dbReference>
<reference evidence="7" key="1">
    <citation type="journal article" date="2019" name="Int. J. Syst. Evol. Microbiol.">
        <title>The Global Catalogue of Microorganisms (GCM) 10K type strain sequencing project: providing services to taxonomists for standard genome sequencing and annotation.</title>
        <authorList>
            <consortium name="The Broad Institute Genomics Platform"/>
            <consortium name="The Broad Institute Genome Sequencing Center for Infectious Disease"/>
            <person name="Wu L."/>
            <person name="Ma J."/>
        </authorList>
    </citation>
    <scope>NUCLEOTIDE SEQUENCE [LARGE SCALE GENOMIC DNA]</scope>
    <source>
        <strain evidence="7">JCM 16673</strain>
    </source>
</reference>
<protein>
    <submittedName>
        <fullName evidence="6">DUF4870 domain-containing protein</fullName>
    </submittedName>
</protein>
<evidence type="ECO:0000256" key="1">
    <source>
        <dbReference type="ARBA" id="ARBA00004141"/>
    </source>
</evidence>
<evidence type="ECO:0000256" key="5">
    <source>
        <dbReference type="SAM" id="Phobius"/>
    </source>
</evidence>
<proteinExistence type="predicted"/>
<keyword evidence="3 5" id="KW-1133">Transmembrane helix</keyword>
<sequence>MNEITQSTPEKDDCNMAMLAHLLGIFTGFLGALVIWLVKKDSSAYVAQEAAEALNFQITVLIGYVICGVLTFILIGLIAFPLLYVVNIVFCLLGAVAASKGTGYRYPFIVRLIK</sequence>
<comment type="caution">
    <text evidence="6">The sequence shown here is derived from an EMBL/GenBank/DDBJ whole genome shotgun (WGS) entry which is preliminary data.</text>
</comment>
<comment type="subcellular location">
    <subcellularLocation>
        <location evidence="1">Membrane</location>
        <topology evidence="1">Multi-pass membrane protein</topology>
    </subcellularLocation>
</comment>